<dbReference type="GO" id="GO:0010628">
    <property type="term" value="P:positive regulation of gene expression"/>
    <property type="evidence" value="ECO:0007669"/>
    <property type="project" value="TreeGrafter"/>
</dbReference>
<evidence type="ECO:0000313" key="5">
    <source>
        <dbReference type="EMBL" id="GMR61390.1"/>
    </source>
</evidence>
<feature type="domain" description="TFIIS N-terminal" evidence="4">
    <location>
        <begin position="167"/>
        <end position="246"/>
    </location>
</feature>
<dbReference type="Pfam" id="PF08711">
    <property type="entry name" value="Med26"/>
    <property type="match status" value="1"/>
</dbReference>
<reference evidence="6" key="1">
    <citation type="submission" date="2022-10" db="EMBL/GenBank/DDBJ databases">
        <title>Genome assembly of Pristionchus species.</title>
        <authorList>
            <person name="Yoshida K."/>
            <person name="Sommer R.J."/>
        </authorList>
    </citation>
    <scope>NUCLEOTIDE SEQUENCE [LARGE SCALE GENOMIC DNA]</scope>
    <source>
        <strain evidence="6">RS5460</strain>
    </source>
</reference>
<dbReference type="InterPro" id="IPR017923">
    <property type="entry name" value="TFIIS_N"/>
</dbReference>
<feature type="coiled-coil region" evidence="2">
    <location>
        <begin position="139"/>
        <end position="198"/>
    </location>
</feature>
<evidence type="ECO:0000256" key="3">
    <source>
        <dbReference type="SAM" id="MobiDB-lite"/>
    </source>
</evidence>
<keyword evidence="6" id="KW-1185">Reference proteome</keyword>
<protein>
    <recommendedName>
        <fullName evidence="4">TFIIS N-terminal domain-containing protein</fullName>
    </recommendedName>
</protein>
<sequence length="261" mass="30646">MEDQWMKRALRAEKELEMEKKWRKEEVGWFKQRVAELIKENADIKADTARIIDEKEMENEEQKEQINAFIKIFEQGPPYPRPATVKEEEREEGEDGGRKEREEEAERKDTVKEEEMDEGGDEAHLQQVDQPVLEGVDMSEDMQERLARMREEMAKDEEKNLFALRQSSLEQLKNQLQTAVENRDKEKATRAIEELELDIISRELLETTRIGVDVNKWRKAMKEMWPALSKRCRGLIEKWQKVMKTSPSPARNLGSGIDGAE</sequence>
<accession>A0AAN5DFZ5</accession>
<dbReference type="Proteomes" id="UP001328107">
    <property type="component" value="Unassembled WGS sequence"/>
</dbReference>
<evidence type="ECO:0000259" key="4">
    <source>
        <dbReference type="PROSITE" id="PS51319"/>
    </source>
</evidence>
<name>A0AAN5DFZ5_9BILA</name>
<proteinExistence type="predicted"/>
<dbReference type="GO" id="GO:0016592">
    <property type="term" value="C:mediator complex"/>
    <property type="evidence" value="ECO:0007669"/>
    <property type="project" value="InterPro"/>
</dbReference>
<dbReference type="PANTHER" id="PTHR15201:SF1">
    <property type="entry name" value="MEDIATOR OF RNA POLYMERASE II TRANSCRIPTION SUBUNIT 26"/>
    <property type="match status" value="1"/>
</dbReference>
<organism evidence="5 6">
    <name type="scientific">Pristionchus mayeri</name>
    <dbReference type="NCBI Taxonomy" id="1317129"/>
    <lineage>
        <taxon>Eukaryota</taxon>
        <taxon>Metazoa</taxon>
        <taxon>Ecdysozoa</taxon>
        <taxon>Nematoda</taxon>
        <taxon>Chromadorea</taxon>
        <taxon>Rhabditida</taxon>
        <taxon>Rhabditina</taxon>
        <taxon>Diplogasteromorpha</taxon>
        <taxon>Diplogasteroidea</taxon>
        <taxon>Neodiplogasteridae</taxon>
        <taxon>Pristionchus</taxon>
    </lineage>
</organism>
<comment type="subcellular location">
    <subcellularLocation>
        <location evidence="1">Nucleus</location>
    </subcellularLocation>
</comment>
<dbReference type="GO" id="GO:0070847">
    <property type="term" value="C:core mediator complex"/>
    <property type="evidence" value="ECO:0007669"/>
    <property type="project" value="TreeGrafter"/>
</dbReference>
<dbReference type="InterPro" id="IPR042376">
    <property type="entry name" value="MED26"/>
</dbReference>
<gene>
    <name evidence="5" type="ORF">PMAYCL1PPCAC_31585</name>
</gene>
<feature type="region of interest" description="Disordered" evidence="3">
    <location>
        <begin position="72"/>
        <end position="128"/>
    </location>
</feature>
<dbReference type="Gene3D" id="1.20.930.10">
    <property type="entry name" value="Conserved domain common to transcription factors TFIIS, elongin A, CRSP70"/>
    <property type="match status" value="1"/>
</dbReference>
<dbReference type="PANTHER" id="PTHR15201">
    <property type="entry name" value="CRSP70"/>
    <property type="match status" value="1"/>
</dbReference>
<evidence type="ECO:0000313" key="6">
    <source>
        <dbReference type="Proteomes" id="UP001328107"/>
    </source>
</evidence>
<dbReference type="PROSITE" id="PS51319">
    <property type="entry name" value="TFIIS_N"/>
    <property type="match status" value="1"/>
</dbReference>
<dbReference type="SUPFAM" id="SSF47676">
    <property type="entry name" value="Conserved domain common to transcription factors TFIIS, elongin A, CRSP70"/>
    <property type="match status" value="1"/>
</dbReference>
<dbReference type="AlphaFoldDB" id="A0AAN5DFZ5"/>
<evidence type="ECO:0000256" key="1">
    <source>
        <dbReference type="PROSITE-ProRule" id="PRU00649"/>
    </source>
</evidence>
<dbReference type="EMBL" id="BTRK01000006">
    <property type="protein sequence ID" value="GMR61390.1"/>
    <property type="molecule type" value="Genomic_DNA"/>
</dbReference>
<dbReference type="GO" id="GO:0003712">
    <property type="term" value="F:transcription coregulator activity"/>
    <property type="evidence" value="ECO:0007669"/>
    <property type="project" value="TreeGrafter"/>
</dbReference>
<evidence type="ECO:0000256" key="2">
    <source>
        <dbReference type="SAM" id="Coils"/>
    </source>
</evidence>
<keyword evidence="1" id="KW-0539">Nucleus</keyword>
<dbReference type="GO" id="GO:0006357">
    <property type="term" value="P:regulation of transcription by RNA polymerase II"/>
    <property type="evidence" value="ECO:0007669"/>
    <property type="project" value="InterPro"/>
</dbReference>
<keyword evidence="2" id="KW-0175">Coiled coil</keyword>
<comment type="caution">
    <text evidence="5">The sequence shown here is derived from an EMBL/GenBank/DDBJ whole genome shotgun (WGS) entry which is preliminary data.</text>
</comment>
<feature type="coiled-coil region" evidence="2">
    <location>
        <begin position="45"/>
        <end position="72"/>
    </location>
</feature>
<dbReference type="InterPro" id="IPR035441">
    <property type="entry name" value="TFIIS/LEDGF_dom_sf"/>
</dbReference>
<feature type="compositionally biased region" description="Basic and acidic residues" evidence="3">
    <location>
        <begin position="95"/>
        <end position="113"/>
    </location>
</feature>